<dbReference type="InterPro" id="IPR043129">
    <property type="entry name" value="ATPase_NBD"/>
</dbReference>
<dbReference type="Pfam" id="PF02543">
    <property type="entry name" value="Carbam_trans_N"/>
    <property type="match status" value="1"/>
</dbReference>
<dbReference type="Pfam" id="PF16861">
    <property type="entry name" value="Carbam_trans_C"/>
    <property type="match status" value="1"/>
</dbReference>
<dbReference type="Gene3D" id="3.90.870.20">
    <property type="entry name" value="Carbamoyltransferase, C-terminal domain"/>
    <property type="match status" value="1"/>
</dbReference>
<dbReference type="AlphaFoldDB" id="B5A9Q9"/>
<dbReference type="EMBL" id="EU827593">
    <property type="protein sequence ID" value="ACF35455.1"/>
    <property type="molecule type" value="Genomic_DNA"/>
</dbReference>
<dbReference type="InterPro" id="IPR003696">
    <property type="entry name" value="Carbtransf_dom"/>
</dbReference>
<evidence type="ECO:0000259" key="2">
    <source>
        <dbReference type="Pfam" id="PF02543"/>
    </source>
</evidence>
<evidence type="ECO:0000259" key="3">
    <source>
        <dbReference type="Pfam" id="PF16861"/>
    </source>
</evidence>
<proteinExistence type="inferred from homology"/>
<evidence type="ECO:0000256" key="1">
    <source>
        <dbReference type="ARBA" id="ARBA00006129"/>
    </source>
</evidence>
<dbReference type="InterPro" id="IPR051338">
    <property type="entry name" value="NodU/CmcH_Carbamoyltrnsfr"/>
</dbReference>
<organism evidence="4">
    <name type="scientific">Actinosynnema pretiosum subsp. pretiosum</name>
    <dbReference type="NCBI Taxonomy" id="103721"/>
    <lineage>
        <taxon>Bacteria</taxon>
        <taxon>Bacillati</taxon>
        <taxon>Actinomycetota</taxon>
        <taxon>Actinomycetes</taxon>
        <taxon>Pseudonocardiales</taxon>
        <taxon>Pseudonocardiaceae</taxon>
        <taxon>Actinosynnema</taxon>
    </lineage>
</organism>
<protein>
    <submittedName>
        <fullName evidence="5">Carbamoyltransferase</fullName>
    </submittedName>
    <submittedName>
        <fullName evidence="4">MbcN</fullName>
    </submittedName>
</protein>
<evidence type="ECO:0000313" key="4">
    <source>
        <dbReference type="EMBL" id="ACF35455.1"/>
    </source>
</evidence>
<dbReference type="EMBL" id="CP073249">
    <property type="protein sequence ID" value="QUF05222.1"/>
    <property type="molecule type" value="Genomic_DNA"/>
</dbReference>
<dbReference type="GO" id="GO:0003824">
    <property type="term" value="F:catalytic activity"/>
    <property type="evidence" value="ECO:0007669"/>
    <property type="project" value="InterPro"/>
</dbReference>
<dbReference type="CDD" id="cd24099">
    <property type="entry name" value="ASKHA_NBD_NovN-like_N"/>
    <property type="match status" value="1"/>
</dbReference>
<feature type="domain" description="Carbamoyltransferase C-terminal" evidence="3">
    <location>
        <begin position="397"/>
        <end position="568"/>
    </location>
</feature>
<accession>B5A9Q9</accession>
<dbReference type="PANTHER" id="PTHR34847:SF1">
    <property type="entry name" value="NODULATION PROTEIN U"/>
    <property type="match status" value="1"/>
</dbReference>
<comment type="similarity">
    <text evidence="1">Belongs to the NodU/CmcH family.</text>
</comment>
<dbReference type="PANTHER" id="PTHR34847">
    <property type="entry name" value="NODULATION PROTEIN U"/>
    <property type="match status" value="1"/>
</dbReference>
<dbReference type="InterPro" id="IPR038152">
    <property type="entry name" value="Carbam_trans_C_sf"/>
</dbReference>
<evidence type="ECO:0000313" key="5">
    <source>
        <dbReference type="EMBL" id="QUF05222.1"/>
    </source>
</evidence>
<gene>
    <name evidence="4" type="primary">mbcN</name>
    <name evidence="5" type="ORF">KCV87_03670</name>
</gene>
<dbReference type="InterPro" id="IPR031730">
    <property type="entry name" value="Carbam_trans_C"/>
</dbReference>
<dbReference type="SUPFAM" id="SSF53067">
    <property type="entry name" value="Actin-like ATPase domain"/>
    <property type="match status" value="1"/>
</dbReference>
<dbReference type="Proteomes" id="UP000677152">
    <property type="component" value="Chromosome"/>
</dbReference>
<reference evidence="4" key="1">
    <citation type="submission" date="2008-06" db="EMBL/GenBank/DDBJ databases">
        <title>Optimizing Natural Products by Biosynthetic Engineering: Discovery of Non-quinone Hsp90 Inhibitors.</title>
        <authorList>
            <person name="Zhang M.-Q."/>
            <person name="Gaisser S."/>
            <person name="Nur-E-Alam M."/>
            <person name="Sheehan L.S."/>
            <person name="Vousden W.A."/>
            <person name="Gaitatzis N."/>
            <person name="Peck G."/>
            <person name="Coates N.J."/>
            <person name="Moss S.J."/>
            <person name="Radzom M."/>
            <person name="Foster T.A."/>
            <person name="Sheridan R.M."/>
            <person name="Gregory M.A."/>
            <person name="Roe S.M."/>
            <person name="Prodromou C."/>
            <person name="Pearl L."/>
            <person name="Boyd S.M."/>
            <person name="Wilkinson B."/>
            <person name="Martin C.J."/>
        </authorList>
    </citation>
    <scope>NUCLEOTIDE SEQUENCE</scope>
    <source>
        <strain evidence="4">ATCC 31280</strain>
    </source>
</reference>
<feature type="domain" description="Carbamoyltransferase" evidence="2">
    <location>
        <begin position="24"/>
        <end position="341"/>
    </location>
</feature>
<name>B5A9Q9_9PSEU</name>
<sequence>MLVLGINGNFSPAETDLVPSMSELFFHDAAASLVRDGELVAAVEEERLNRVKKTTKFPSTAIRECLALAGATVDDVDAVGYYFPEDHLDLVLNHVYTEHPRVPLRFSRELIKQRLREDLGWELPDDKLVYVPHHEAHAYSSYLHSGADEALVVIFDGRGEDNSGTVYHARGAHLEKLHDYPVEKSLGGLYLNATFLLGYGFGDEYKVMGLAPSGDPSTYREVFSGLHALRDKGEYDLIGNTKVPNLVTPALVAAGFRPRRKDEPFSQAHRDFAAALQEATEKIALHVLGHWAEVTGLRTLAFGGGVAHNSTLNGRILKAGLFDEVFIHPASHDAGAGEGAAYAAAAALGVLERPSARLVSAALGPDLGTDEQVAARLADWSPVVEVTPLVDPVETAAKLLADGEVLGWAHGRSEFGPRALGHRSIIADARPAENQTRINAMVKKRESFRPFAPVVTAEAARDWFDLSGALGHHEFMSFVVPVLPARRAELGAVTHVDGSARVQVVTPESGERFHRLVARFGELTGTPVLLNTSFNNNAEPIAQSLDDVLTSFLTTDLDGLVVEGFLVRARPEQDLGALVPRLRPVTRLAVRTAPAPGSAAAGEPVHEVSLEYDHGPVTATTAQAHALLSRVDGVTTLAELVGGAPSEELTRELRRLWQGRFVELIPALG</sequence>
<reference evidence="5" key="2">
    <citation type="submission" date="2021-04" db="EMBL/GenBank/DDBJ databases">
        <title>Genomic sequence of Actinosynnema pretiosum subsp. pretiosum ATCC 31280 (C-14919).</title>
        <authorList>
            <person name="Bai L."/>
            <person name="Wang X."/>
            <person name="Xiao Y."/>
        </authorList>
    </citation>
    <scope>NUCLEOTIDE SEQUENCE</scope>
    <source>
        <strain evidence="5">ATCC 31280</strain>
    </source>
</reference>
<dbReference type="Gene3D" id="3.30.420.40">
    <property type="match status" value="2"/>
</dbReference>